<feature type="compositionally biased region" description="Polar residues" evidence="1">
    <location>
        <begin position="1"/>
        <end position="34"/>
    </location>
</feature>
<protein>
    <submittedName>
        <fullName evidence="2">Uncharacterized protein</fullName>
    </submittedName>
</protein>
<accession>A0A0U1MBE5</accession>
<keyword evidence="3" id="KW-1185">Reference proteome</keyword>
<dbReference type="Proteomes" id="UP000054383">
    <property type="component" value="Unassembled WGS sequence"/>
</dbReference>
<feature type="region of interest" description="Disordered" evidence="1">
    <location>
        <begin position="311"/>
        <end position="393"/>
    </location>
</feature>
<feature type="compositionally biased region" description="Basic and acidic residues" evidence="1">
    <location>
        <begin position="436"/>
        <end position="454"/>
    </location>
</feature>
<feature type="compositionally biased region" description="Polar residues" evidence="1">
    <location>
        <begin position="359"/>
        <end position="379"/>
    </location>
</feature>
<gene>
    <name evidence="2" type="ORF">PISL3812_09950</name>
</gene>
<feature type="region of interest" description="Disordered" evidence="1">
    <location>
        <begin position="1"/>
        <end position="42"/>
    </location>
</feature>
<dbReference type="AlphaFoldDB" id="A0A0U1MBE5"/>
<feature type="region of interest" description="Disordered" evidence="1">
    <location>
        <begin position="75"/>
        <end position="140"/>
    </location>
</feature>
<name>A0A0U1MBE5_TALIS</name>
<feature type="compositionally biased region" description="Polar residues" evidence="1">
    <location>
        <begin position="113"/>
        <end position="137"/>
    </location>
</feature>
<proteinExistence type="predicted"/>
<dbReference type="EMBL" id="CVMT01000024">
    <property type="protein sequence ID" value="CRG92875.1"/>
    <property type="molecule type" value="Genomic_DNA"/>
</dbReference>
<feature type="region of interest" description="Disordered" evidence="1">
    <location>
        <begin position="431"/>
        <end position="454"/>
    </location>
</feature>
<evidence type="ECO:0000256" key="1">
    <source>
        <dbReference type="SAM" id="MobiDB-lite"/>
    </source>
</evidence>
<evidence type="ECO:0000313" key="2">
    <source>
        <dbReference type="EMBL" id="CRG92875.1"/>
    </source>
</evidence>
<evidence type="ECO:0000313" key="3">
    <source>
        <dbReference type="Proteomes" id="UP000054383"/>
    </source>
</evidence>
<feature type="compositionally biased region" description="Basic residues" evidence="1">
    <location>
        <begin position="322"/>
        <end position="331"/>
    </location>
</feature>
<organism evidence="2 3">
    <name type="scientific">Talaromyces islandicus</name>
    <name type="common">Penicillium islandicum</name>
    <dbReference type="NCBI Taxonomy" id="28573"/>
    <lineage>
        <taxon>Eukaryota</taxon>
        <taxon>Fungi</taxon>
        <taxon>Dikarya</taxon>
        <taxon>Ascomycota</taxon>
        <taxon>Pezizomycotina</taxon>
        <taxon>Eurotiomycetes</taxon>
        <taxon>Eurotiomycetidae</taxon>
        <taxon>Eurotiales</taxon>
        <taxon>Trichocomaceae</taxon>
        <taxon>Talaromyces</taxon>
        <taxon>Talaromyces sect. Islandici</taxon>
    </lineage>
</organism>
<reference evidence="2 3" key="1">
    <citation type="submission" date="2015-04" db="EMBL/GenBank/DDBJ databases">
        <authorList>
            <person name="Syromyatnikov M.Y."/>
            <person name="Popov V.N."/>
        </authorList>
    </citation>
    <scope>NUCLEOTIDE SEQUENCE [LARGE SCALE GENOMIC DNA]</scope>
    <source>
        <strain evidence="2">WF-38-12</strain>
    </source>
</reference>
<feature type="compositionally biased region" description="Acidic residues" evidence="1">
    <location>
        <begin position="80"/>
        <end position="100"/>
    </location>
</feature>
<sequence>MAPSTARSTRSSNNKVLQPTASKVNKNSTKAQNSNDKKAVLDKEIKEVKKKIENSKGKEDDVQAWKIILEARKKEREALDEADQQASAEELDMDMDSPTDEESHSLDEPNPVPGSSSRESRQENGAPTATGNSQTDTGRVLVRQEVDELTDQMRRADIAHDPLQEDEAWRGGQGKLVTVRIGPADQCKYEVQTRSRDYDTSTLQQVSKRLNFLNAEHDEAYGLGNIFGYSGIVVYGNGKCDLKVQWRDLQQGVPKSLVMMDGCSWVTRTELLRYFKKVGKTEKHLWDKMKQTWDEQEKRYAGYTQYYTPVPFPIPKPAPSPRKNRGRRSTRRGSSGKSHVVDSGYESDTPKSGARRQDATSQSDTHGSPDSLFVSQTSRPAPEPEAAKTTFSEDEYVDAMLRRLKKEQDDVEAVAKIVAAYHVYKAEMLKNGAVERTNEDGEKADREGEGDKGD</sequence>
<feature type="compositionally biased region" description="Pro residues" evidence="1">
    <location>
        <begin position="311"/>
        <end position="320"/>
    </location>
</feature>